<feature type="compositionally biased region" description="Low complexity" evidence="1">
    <location>
        <begin position="1"/>
        <end position="19"/>
    </location>
</feature>
<comment type="caution">
    <text evidence="4">The sequence shown here is derived from an EMBL/GenBank/DDBJ whole genome shotgun (WGS) entry which is preliminary data.</text>
</comment>
<dbReference type="Gene3D" id="3.30.870.10">
    <property type="entry name" value="Endonuclease Chain A"/>
    <property type="match status" value="2"/>
</dbReference>
<accession>A0ABS4DIA6</accession>
<feature type="domain" description="PLD phosphodiesterase" evidence="3">
    <location>
        <begin position="393"/>
        <end position="420"/>
    </location>
</feature>
<feature type="domain" description="PLD phosphodiesterase" evidence="3">
    <location>
        <begin position="217"/>
        <end position="244"/>
    </location>
</feature>
<evidence type="ECO:0000313" key="4">
    <source>
        <dbReference type="EMBL" id="MBP1472781.1"/>
    </source>
</evidence>
<dbReference type="InterPro" id="IPR025202">
    <property type="entry name" value="PLD-like_dom"/>
</dbReference>
<dbReference type="EMBL" id="JAGJRS010000002">
    <property type="protein sequence ID" value="MBP1472781.1"/>
    <property type="molecule type" value="Genomic_DNA"/>
</dbReference>
<organism evidence="4 5">
    <name type="scientific">Frateuria flava</name>
    <dbReference type="NCBI Taxonomy" id="2821489"/>
    <lineage>
        <taxon>Bacteria</taxon>
        <taxon>Pseudomonadati</taxon>
        <taxon>Pseudomonadota</taxon>
        <taxon>Gammaproteobacteria</taxon>
        <taxon>Lysobacterales</taxon>
        <taxon>Rhodanobacteraceae</taxon>
        <taxon>Frateuria</taxon>
    </lineage>
</organism>
<keyword evidence="2" id="KW-0812">Transmembrane</keyword>
<keyword evidence="2" id="KW-1133">Transmembrane helix</keyword>
<feature type="region of interest" description="Disordered" evidence="1">
    <location>
        <begin position="1"/>
        <end position="40"/>
    </location>
</feature>
<evidence type="ECO:0000256" key="2">
    <source>
        <dbReference type="SAM" id="Phobius"/>
    </source>
</evidence>
<dbReference type="PANTHER" id="PTHR21248">
    <property type="entry name" value="CARDIOLIPIN SYNTHASE"/>
    <property type="match status" value="1"/>
</dbReference>
<keyword evidence="5" id="KW-1185">Reference proteome</keyword>
<protein>
    <recommendedName>
        <fullName evidence="3">PLD phosphodiesterase domain-containing protein</fullName>
    </recommendedName>
</protein>
<dbReference type="Pfam" id="PF13091">
    <property type="entry name" value="PLDc_2"/>
    <property type="match status" value="2"/>
</dbReference>
<dbReference type="PANTHER" id="PTHR21248:SF22">
    <property type="entry name" value="PHOSPHOLIPASE D"/>
    <property type="match status" value="1"/>
</dbReference>
<evidence type="ECO:0000259" key="3">
    <source>
        <dbReference type="PROSITE" id="PS50035"/>
    </source>
</evidence>
<dbReference type="CDD" id="cd09110">
    <property type="entry name" value="PLDc_CLS_1"/>
    <property type="match status" value="1"/>
</dbReference>
<proteinExistence type="predicted"/>
<keyword evidence="2" id="KW-0472">Membrane</keyword>
<gene>
    <name evidence="4" type="ORF">J7I44_00580</name>
</gene>
<dbReference type="InterPro" id="IPR001736">
    <property type="entry name" value="PLipase_D/transphosphatidylase"/>
</dbReference>
<dbReference type="RefSeq" id="WP_209614518.1">
    <property type="nucleotide sequence ID" value="NZ_JAGJRS010000002.1"/>
</dbReference>
<sequence length="480" mass="52283">MQSFPSARSAASRSSACASNDLRDSRTRHGPGYFSAPEPTGNASGRWGVRRVGAHLCRTWRRVGLLLVAAGSVGLAGLTAANVLPEGPGLAQAPAHVAPVDSAAFRQQAEALLGSPITQGNAAVDLQNGDVYFPAMLADIRSARKSIELESYILRRGHIADVFVDALSERARAGVKVRVVIDWMGSRGNVADAERLRDAGVDFHFYRPVRLGQLASLNKRTHRKLMVVDDRVAWTGGMGIDDAWLGNARNGRQKRDMMFRLQGPAVAQMRGVFEEHWLATGGQRLPPPEASPSVAPGSLPVQVIASTDRVGKYNSQRMFLLAIAGARRSIDLEASYFVPDAAVRQALLDALARGVRVRIIVEGDHVDGHMVGDASRTYWADFLAAGAQIARYAPSLFHNKLMVVDDYLTLAGSANFDSRSFHLNDEANIAIYDGAFARRMVDVFDRDLGVSTPVTIAKLQQRPWTQQVTDRFWAEFASQL</sequence>
<dbReference type="CDD" id="cd09159">
    <property type="entry name" value="PLDc_ybhO_like_2"/>
    <property type="match status" value="1"/>
</dbReference>
<evidence type="ECO:0000313" key="5">
    <source>
        <dbReference type="Proteomes" id="UP000823790"/>
    </source>
</evidence>
<evidence type="ECO:0000256" key="1">
    <source>
        <dbReference type="SAM" id="MobiDB-lite"/>
    </source>
</evidence>
<feature type="transmembrane region" description="Helical" evidence="2">
    <location>
        <begin position="63"/>
        <end position="84"/>
    </location>
</feature>
<dbReference type="Proteomes" id="UP000823790">
    <property type="component" value="Unassembled WGS sequence"/>
</dbReference>
<dbReference type="PROSITE" id="PS50035">
    <property type="entry name" value="PLD"/>
    <property type="match status" value="2"/>
</dbReference>
<reference evidence="4 5" key="1">
    <citation type="submission" date="2021-04" db="EMBL/GenBank/DDBJ databases">
        <authorList>
            <person name="Huq M.A."/>
        </authorList>
    </citation>
    <scope>NUCLEOTIDE SEQUENCE [LARGE SCALE GENOMIC DNA]</scope>
    <source>
        <strain evidence="4 5">MAH-13</strain>
    </source>
</reference>
<dbReference type="SUPFAM" id="SSF56024">
    <property type="entry name" value="Phospholipase D/nuclease"/>
    <property type="match status" value="2"/>
</dbReference>
<name>A0ABS4DIA6_9GAMM</name>
<dbReference type="SMART" id="SM00155">
    <property type="entry name" value="PLDc"/>
    <property type="match status" value="2"/>
</dbReference>